<evidence type="ECO:0000256" key="4">
    <source>
        <dbReference type="ARBA" id="ARBA00022618"/>
    </source>
</evidence>
<name>A0A078LZH7_9STAP</name>
<evidence type="ECO:0000313" key="8">
    <source>
        <dbReference type="EMBL" id="CDZ99429.1"/>
    </source>
</evidence>
<dbReference type="GO" id="GO:0005737">
    <property type="term" value="C:cytoplasm"/>
    <property type="evidence" value="ECO:0007669"/>
    <property type="project" value="UniProtKB-SubCell"/>
</dbReference>
<proteinExistence type="inferred from homology"/>
<keyword evidence="4" id="KW-0132">Cell division</keyword>
<evidence type="ECO:0000256" key="3">
    <source>
        <dbReference type="ARBA" id="ARBA00022490"/>
    </source>
</evidence>
<protein>
    <submittedName>
        <fullName evidence="8">Septum site-determining protein DivIVA</fullName>
    </submittedName>
</protein>
<dbReference type="Proteomes" id="UP000044136">
    <property type="component" value="Unassembled WGS sequence"/>
</dbReference>
<dbReference type="HOGENOM" id="CLU_076854_3_2_9"/>
<dbReference type="PANTHER" id="PTHR35794">
    <property type="entry name" value="CELL DIVISION PROTEIN DIVIVA"/>
    <property type="match status" value="1"/>
</dbReference>
<gene>
    <name evidence="8" type="primary">divIVA</name>
    <name evidence="8" type="ORF">BN1048_00464</name>
</gene>
<dbReference type="NCBIfam" id="TIGR03544">
    <property type="entry name" value="DivI1A_domain"/>
    <property type="match status" value="1"/>
</dbReference>
<evidence type="ECO:0000256" key="7">
    <source>
        <dbReference type="SAM" id="Coils"/>
    </source>
</evidence>
<evidence type="ECO:0000256" key="5">
    <source>
        <dbReference type="ARBA" id="ARBA00023054"/>
    </source>
</evidence>
<dbReference type="PANTHER" id="PTHR35794:SF2">
    <property type="entry name" value="CELL DIVISION PROTEIN DIVIVA"/>
    <property type="match status" value="1"/>
</dbReference>
<dbReference type="InterPro" id="IPR007793">
    <property type="entry name" value="DivIVA_fam"/>
</dbReference>
<comment type="similarity">
    <text evidence="2">Belongs to the DivIVA family.</text>
</comment>
<evidence type="ECO:0000256" key="6">
    <source>
        <dbReference type="ARBA" id="ARBA00023306"/>
    </source>
</evidence>
<evidence type="ECO:0000313" key="9">
    <source>
        <dbReference type="Proteomes" id="UP000044136"/>
    </source>
</evidence>
<dbReference type="AlphaFoldDB" id="A0A078LZH7"/>
<dbReference type="EMBL" id="CCSE01000001">
    <property type="protein sequence ID" value="CDZ99429.1"/>
    <property type="molecule type" value="Genomic_DNA"/>
</dbReference>
<organism evidence="8 9">
    <name type="scientific">Jeotgalicoccus saudimassiliensis</name>
    <dbReference type="NCBI Taxonomy" id="1461582"/>
    <lineage>
        <taxon>Bacteria</taxon>
        <taxon>Bacillati</taxon>
        <taxon>Bacillota</taxon>
        <taxon>Bacilli</taxon>
        <taxon>Bacillales</taxon>
        <taxon>Staphylococcaceae</taxon>
        <taxon>Jeotgalicoccus</taxon>
    </lineage>
</organism>
<dbReference type="RefSeq" id="WP_035808010.1">
    <property type="nucleotide sequence ID" value="NZ_CCSE01000001.1"/>
</dbReference>
<evidence type="ECO:0000256" key="2">
    <source>
        <dbReference type="ARBA" id="ARBA00009008"/>
    </source>
</evidence>
<keyword evidence="5 7" id="KW-0175">Coiled coil</keyword>
<feature type="coiled-coil region" evidence="7">
    <location>
        <begin position="27"/>
        <end position="61"/>
    </location>
</feature>
<dbReference type="GO" id="GO:0051301">
    <property type="term" value="P:cell division"/>
    <property type="evidence" value="ECO:0007669"/>
    <property type="project" value="UniProtKB-KW"/>
</dbReference>
<keyword evidence="6" id="KW-0131">Cell cycle</keyword>
<dbReference type="Pfam" id="PF05103">
    <property type="entry name" value="DivIVA"/>
    <property type="match status" value="1"/>
</dbReference>
<dbReference type="OrthoDB" id="9815492at2"/>
<keyword evidence="9" id="KW-1185">Reference proteome</keyword>
<dbReference type="Gene3D" id="6.10.250.660">
    <property type="match status" value="1"/>
</dbReference>
<accession>A0A078LZH7</accession>
<sequence>MKREDITNKKFSTVYRGLDEQAVRQHLTEIADALDKKDARIAQLEEMLNEREENLNSFKSVESSIQEAILSASKAGDEIKQRAQNYGDSIIQKAETEGEQIISRARQRENHMMEHNEDLKRQAKIFRARYKMLIQAQLDLLETEDWERLLEFDGDDSEK</sequence>
<evidence type="ECO:0000256" key="1">
    <source>
        <dbReference type="ARBA" id="ARBA00004496"/>
    </source>
</evidence>
<reference evidence="8 9" key="1">
    <citation type="submission" date="2014-07" db="EMBL/GenBank/DDBJ databases">
        <authorList>
            <person name="Urmite Genomes Urmite Genomes"/>
        </authorList>
    </citation>
    <scope>NUCLEOTIDE SEQUENCE [LARGE SCALE GENOMIC DNA]</scope>
    <source>
        <strain evidence="8 9">13MG44_air</strain>
    </source>
</reference>
<dbReference type="eggNOG" id="COG3599">
    <property type="taxonomic scope" value="Bacteria"/>
</dbReference>
<keyword evidence="3" id="KW-0963">Cytoplasm</keyword>
<dbReference type="InterPro" id="IPR019933">
    <property type="entry name" value="DivIVA_domain"/>
</dbReference>
<comment type="subcellular location">
    <subcellularLocation>
        <location evidence="1">Cytoplasm</location>
    </subcellularLocation>
</comment>
<dbReference type="STRING" id="1461582.BN1048_00464"/>